<dbReference type="InterPro" id="IPR009071">
    <property type="entry name" value="HMG_box_dom"/>
</dbReference>
<gene>
    <name evidence="5" type="ORF">WJX72_003210</name>
</gene>
<dbReference type="PANTHER" id="PTHR46691:SF1">
    <property type="entry name" value="AT-RICH INTERACTIVE DOMAIN-CONTAINING PROTEIN 2"/>
    <property type="match status" value="1"/>
</dbReference>
<sequence length="433" mass="46663">MSAGVPLQLPLSFRHLTCSCSHFGLLGGCMAAAGGNLGPPGLPPITEDLPGFEEQAQPVQTYPLPLATHEEVIADPALFQSTLQSVHLTLGIQEKVPRVGGRELDLYQLYRNVCSLGGCAQVIARKQWRDAAESFHFPETITSVSYVLRKAYMNFLWDYEQIYYFRVTGARVPQPQSQPHSATTSDPGDSETPAKSAGKKRKQDAGASGGNGAPSLVAQASSSGQPDQALVGTRGTVNIDARFDAGYFVTIKLGRDTFRGMLYYPPGEHAGDGRARRMDNGAAESRGTPRRERGDKGKDPHAPKPNKTPFSFFSVDARLKAREANPGLSPAELTKKVGEMWANATDQDKAPYIAMSNQDRTRYTAELEAYNYRLAAQAATQQAQHATNAVAASLAAAAQQPLTIAGETFGVAAYRPPEEPVQEQPLSSDQGLQ</sequence>
<reference evidence="5 6" key="1">
    <citation type="journal article" date="2024" name="Nat. Commun.">
        <title>Phylogenomics reveals the evolutionary origins of lichenization in chlorophyte algae.</title>
        <authorList>
            <person name="Puginier C."/>
            <person name="Libourel C."/>
            <person name="Otte J."/>
            <person name="Skaloud P."/>
            <person name="Haon M."/>
            <person name="Grisel S."/>
            <person name="Petersen M."/>
            <person name="Berrin J.G."/>
            <person name="Delaux P.M."/>
            <person name="Dal Grande F."/>
            <person name="Keller J."/>
        </authorList>
    </citation>
    <scope>NUCLEOTIDE SEQUENCE [LARGE SCALE GENOMIC DNA]</scope>
    <source>
        <strain evidence="5 6">SAG 2043</strain>
    </source>
</reference>
<dbReference type="InterPro" id="IPR036910">
    <property type="entry name" value="HMG_box_dom_sf"/>
</dbReference>
<feature type="region of interest" description="Disordered" evidence="2">
    <location>
        <begin position="264"/>
        <end position="310"/>
    </location>
</feature>
<feature type="domain" description="HMG box" evidence="3">
    <location>
        <begin position="303"/>
        <end position="371"/>
    </location>
</feature>
<dbReference type="PROSITE" id="PS50118">
    <property type="entry name" value="HMG_BOX_2"/>
    <property type="match status" value="1"/>
</dbReference>
<organism evidence="5 6">
    <name type="scientific">[Myrmecia] bisecta</name>
    <dbReference type="NCBI Taxonomy" id="41462"/>
    <lineage>
        <taxon>Eukaryota</taxon>
        <taxon>Viridiplantae</taxon>
        <taxon>Chlorophyta</taxon>
        <taxon>core chlorophytes</taxon>
        <taxon>Trebouxiophyceae</taxon>
        <taxon>Trebouxiales</taxon>
        <taxon>Trebouxiaceae</taxon>
        <taxon>Myrmecia</taxon>
    </lineage>
</organism>
<dbReference type="Pfam" id="PF00505">
    <property type="entry name" value="HMG_box"/>
    <property type="match status" value="1"/>
</dbReference>
<evidence type="ECO:0000313" key="5">
    <source>
        <dbReference type="EMBL" id="KAK9803900.1"/>
    </source>
</evidence>
<feature type="DNA-binding region" description="HMG box" evidence="1">
    <location>
        <begin position="303"/>
        <end position="371"/>
    </location>
</feature>
<feature type="compositionally biased region" description="Polar residues" evidence="2">
    <location>
        <begin position="424"/>
        <end position="433"/>
    </location>
</feature>
<feature type="domain" description="ARID" evidence="4">
    <location>
        <begin position="73"/>
        <end position="164"/>
    </location>
</feature>
<evidence type="ECO:0000313" key="6">
    <source>
        <dbReference type="Proteomes" id="UP001489004"/>
    </source>
</evidence>
<dbReference type="SMART" id="SM00398">
    <property type="entry name" value="HMG"/>
    <property type="match status" value="1"/>
</dbReference>
<feature type="compositionally biased region" description="Polar residues" evidence="2">
    <location>
        <begin position="174"/>
        <end position="187"/>
    </location>
</feature>
<comment type="caution">
    <text evidence="5">The sequence shown here is derived from an EMBL/GenBank/DDBJ whole genome shotgun (WGS) entry which is preliminary data.</text>
</comment>
<feature type="region of interest" description="Disordered" evidence="2">
    <location>
        <begin position="413"/>
        <end position="433"/>
    </location>
</feature>
<dbReference type="Pfam" id="PF01388">
    <property type="entry name" value="ARID"/>
    <property type="match status" value="1"/>
</dbReference>
<dbReference type="SMART" id="SM01014">
    <property type="entry name" value="ARID"/>
    <property type="match status" value="1"/>
</dbReference>
<evidence type="ECO:0000259" key="4">
    <source>
        <dbReference type="PROSITE" id="PS51011"/>
    </source>
</evidence>
<dbReference type="AlphaFoldDB" id="A0AAW1P6Y6"/>
<accession>A0AAW1P6Y6</accession>
<dbReference type="PANTHER" id="PTHR46691">
    <property type="entry name" value="HIGH MOBILITY GROUP B PROTEIN 9"/>
    <property type="match status" value="1"/>
</dbReference>
<keyword evidence="6" id="KW-1185">Reference proteome</keyword>
<dbReference type="PROSITE" id="PS51011">
    <property type="entry name" value="ARID"/>
    <property type="match status" value="1"/>
</dbReference>
<dbReference type="SMART" id="SM00501">
    <property type="entry name" value="BRIGHT"/>
    <property type="match status" value="1"/>
</dbReference>
<dbReference type="SUPFAM" id="SSF46774">
    <property type="entry name" value="ARID-like"/>
    <property type="match status" value="1"/>
</dbReference>
<feature type="compositionally biased region" description="Basic and acidic residues" evidence="2">
    <location>
        <begin position="287"/>
        <end position="302"/>
    </location>
</feature>
<dbReference type="GO" id="GO:0005634">
    <property type="term" value="C:nucleus"/>
    <property type="evidence" value="ECO:0007669"/>
    <property type="project" value="UniProtKB-UniRule"/>
</dbReference>
<evidence type="ECO:0000256" key="1">
    <source>
        <dbReference type="PROSITE-ProRule" id="PRU00267"/>
    </source>
</evidence>
<dbReference type="InterPro" id="IPR001606">
    <property type="entry name" value="ARID_dom"/>
</dbReference>
<dbReference type="Gene3D" id="1.10.30.10">
    <property type="entry name" value="High mobility group box domain"/>
    <property type="match status" value="1"/>
</dbReference>
<dbReference type="Gene3D" id="1.10.150.60">
    <property type="entry name" value="ARID DNA-binding domain"/>
    <property type="match status" value="1"/>
</dbReference>
<proteinExistence type="predicted"/>
<feature type="region of interest" description="Disordered" evidence="2">
    <location>
        <begin position="173"/>
        <end position="229"/>
    </location>
</feature>
<feature type="compositionally biased region" description="Basic and acidic residues" evidence="2">
    <location>
        <begin position="269"/>
        <end position="279"/>
    </location>
</feature>
<keyword evidence="1" id="KW-0539">Nucleus</keyword>
<evidence type="ECO:0000259" key="3">
    <source>
        <dbReference type="PROSITE" id="PS50118"/>
    </source>
</evidence>
<dbReference type="PRINTS" id="PR00886">
    <property type="entry name" value="HIGHMOBLTY12"/>
</dbReference>
<name>A0AAW1P6Y6_9CHLO</name>
<evidence type="ECO:0000256" key="2">
    <source>
        <dbReference type="SAM" id="MobiDB-lite"/>
    </source>
</evidence>
<dbReference type="EMBL" id="JALJOR010000019">
    <property type="protein sequence ID" value="KAK9803900.1"/>
    <property type="molecule type" value="Genomic_DNA"/>
</dbReference>
<dbReference type="GO" id="GO:0003677">
    <property type="term" value="F:DNA binding"/>
    <property type="evidence" value="ECO:0007669"/>
    <property type="project" value="UniProtKB-UniRule"/>
</dbReference>
<keyword evidence="1" id="KW-0238">DNA-binding</keyword>
<dbReference type="Proteomes" id="UP001489004">
    <property type="component" value="Unassembled WGS sequence"/>
</dbReference>
<dbReference type="InterPro" id="IPR036431">
    <property type="entry name" value="ARID_dom_sf"/>
</dbReference>
<protein>
    <submittedName>
        <fullName evidence="5">Uncharacterized protein</fullName>
    </submittedName>
</protein>
<dbReference type="SUPFAM" id="SSF47095">
    <property type="entry name" value="HMG-box"/>
    <property type="match status" value="1"/>
</dbReference>